<sequence length="75" mass="8513">MVYSHLVYVCMELNAMTLADDIFKNVSIIFMLLKCVALVLPLLVQQISYPKALQICTPSCVERVYSSLVFRLLSI</sequence>
<name>A0A9P4NXN9_9PEZI</name>
<keyword evidence="1" id="KW-1133">Transmembrane helix</keyword>
<evidence type="ECO:0000256" key="1">
    <source>
        <dbReference type="SAM" id="Phobius"/>
    </source>
</evidence>
<evidence type="ECO:0000313" key="3">
    <source>
        <dbReference type="Proteomes" id="UP000800235"/>
    </source>
</evidence>
<keyword evidence="1" id="KW-0812">Transmembrane</keyword>
<dbReference type="EMBL" id="MU007020">
    <property type="protein sequence ID" value="KAF2433572.1"/>
    <property type="molecule type" value="Genomic_DNA"/>
</dbReference>
<dbReference type="AlphaFoldDB" id="A0A9P4NXN9"/>
<protein>
    <submittedName>
        <fullName evidence="2">Uncharacterized protein</fullName>
    </submittedName>
</protein>
<proteinExistence type="predicted"/>
<reference evidence="2" key="1">
    <citation type="journal article" date="2020" name="Stud. Mycol.">
        <title>101 Dothideomycetes genomes: a test case for predicting lifestyles and emergence of pathogens.</title>
        <authorList>
            <person name="Haridas S."/>
            <person name="Albert R."/>
            <person name="Binder M."/>
            <person name="Bloem J."/>
            <person name="Labutti K."/>
            <person name="Salamov A."/>
            <person name="Andreopoulos B."/>
            <person name="Baker S."/>
            <person name="Barry K."/>
            <person name="Bills G."/>
            <person name="Bluhm B."/>
            <person name="Cannon C."/>
            <person name="Castanera R."/>
            <person name="Culley D."/>
            <person name="Daum C."/>
            <person name="Ezra D."/>
            <person name="Gonzalez J."/>
            <person name="Henrissat B."/>
            <person name="Kuo A."/>
            <person name="Liang C."/>
            <person name="Lipzen A."/>
            <person name="Lutzoni F."/>
            <person name="Magnuson J."/>
            <person name="Mondo S."/>
            <person name="Nolan M."/>
            <person name="Ohm R."/>
            <person name="Pangilinan J."/>
            <person name="Park H.-J."/>
            <person name="Ramirez L."/>
            <person name="Alfaro M."/>
            <person name="Sun H."/>
            <person name="Tritt A."/>
            <person name="Yoshinaga Y."/>
            <person name="Zwiers L.-H."/>
            <person name="Turgeon B."/>
            <person name="Goodwin S."/>
            <person name="Spatafora J."/>
            <person name="Crous P."/>
            <person name="Grigoriev I."/>
        </authorList>
    </citation>
    <scope>NUCLEOTIDE SEQUENCE</scope>
    <source>
        <strain evidence="2">CBS 130266</strain>
    </source>
</reference>
<comment type="caution">
    <text evidence="2">The sequence shown here is derived from an EMBL/GenBank/DDBJ whole genome shotgun (WGS) entry which is preliminary data.</text>
</comment>
<dbReference type="Proteomes" id="UP000800235">
    <property type="component" value="Unassembled WGS sequence"/>
</dbReference>
<accession>A0A9P4NXN9</accession>
<feature type="transmembrane region" description="Helical" evidence="1">
    <location>
        <begin position="22"/>
        <end position="44"/>
    </location>
</feature>
<keyword evidence="1" id="KW-0472">Membrane</keyword>
<organism evidence="2 3">
    <name type="scientific">Tothia fuscella</name>
    <dbReference type="NCBI Taxonomy" id="1048955"/>
    <lineage>
        <taxon>Eukaryota</taxon>
        <taxon>Fungi</taxon>
        <taxon>Dikarya</taxon>
        <taxon>Ascomycota</taxon>
        <taxon>Pezizomycotina</taxon>
        <taxon>Dothideomycetes</taxon>
        <taxon>Pleosporomycetidae</taxon>
        <taxon>Venturiales</taxon>
        <taxon>Cylindrosympodiaceae</taxon>
        <taxon>Tothia</taxon>
    </lineage>
</organism>
<evidence type="ECO:0000313" key="2">
    <source>
        <dbReference type="EMBL" id="KAF2433572.1"/>
    </source>
</evidence>
<gene>
    <name evidence="2" type="ORF">EJ08DRAFT_647256</name>
</gene>
<keyword evidence="3" id="KW-1185">Reference proteome</keyword>